<organism evidence="2 3">
    <name type="scientific">Parabacteroides absconsus</name>
    <dbReference type="NCBI Taxonomy" id="2951805"/>
    <lineage>
        <taxon>Bacteria</taxon>
        <taxon>Pseudomonadati</taxon>
        <taxon>Bacteroidota</taxon>
        <taxon>Bacteroidia</taxon>
        <taxon>Bacteroidales</taxon>
        <taxon>Tannerellaceae</taxon>
        <taxon>Parabacteroides</taxon>
    </lineage>
</organism>
<keyword evidence="3" id="KW-1185">Reference proteome</keyword>
<dbReference type="EMBL" id="CP146284">
    <property type="protein sequence ID" value="WWV65840.1"/>
    <property type="molecule type" value="Genomic_DNA"/>
</dbReference>
<protein>
    <recommendedName>
        <fullName evidence="4">Cardiolipin synthase N-terminal domain-containing protein</fullName>
    </recommendedName>
</protein>
<dbReference type="Proteomes" id="UP001320603">
    <property type="component" value="Chromosome"/>
</dbReference>
<sequence length="70" mass="8152">MYSSVLAFIGIPELGMIAGIAVILFGCKAVSQNPFIDRKQKLLWMLTIVVLNWVGLLWYYYVFYMRNNEE</sequence>
<reference evidence="2 3" key="1">
    <citation type="submission" date="2024-02" db="EMBL/GenBank/DDBJ databases">
        <title>Whole genome sequencing of Parabacteroides sp. AD58.</title>
        <authorList>
            <person name="Chaplin A.V."/>
            <person name="Pikina A.P."/>
            <person name="Sokolova S.R."/>
            <person name="Korostin D.O."/>
            <person name="Efimov B.A."/>
        </authorList>
    </citation>
    <scope>NUCLEOTIDE SEQUENCE [LARGE SCALE GENOMIC DNA]</scope>
    <source>
        <strain evidence="2 3">AD58</strain>
    </source>
</reference>
<keyword evidence="1" id="KW-0472">Membrane</keyword>
<dbReference type="RefSeq" id="WP_251967356.1">
    <property type="nucleotide sequence ID" value="NZ_CP146284.1"/>
</dbReference>
<feature type="transmembrane region" description="Helical" evidence="1">
    <location>
        <begin position="42"/>
        <end position="61"/>
    </location>
</feature>
<evidence type="ECO:0000256" key="1">
    <source>
        <dbReference type="SAM" id="Phobius"/>
    </source>
</evidence>
<evidence type="ECO:0008006" key="4">
    <source>
        <dbReference type="Google" id="ProtNLM"/>
    </source>
</evidence>
<feature type="transmembrane region" description="Helical" evidence="1">
    <location>
        <begin position="6"/>
        <end position="30"/>
    </location>
</feature>
<name>A0ABZ2IIG6_9BACT</name>
<keyword evidence="1" id="KW-0812">Transmembrane</keyword>
<keyword evidence="1" id="KW-1133">Transmembrane helix</keyword>
<evidence type="ECO:0000313" key="3">
    <source>
        <dbReference type="Proteomes" id="UP001320603"/>
    </source>
</evidence>
<proteinExistence type="predicted"/>
<gene>
    <name evidence="2" type="ORF">NEE14_012685</name>
</gene>
<evidence type="ECO:0000313" key="2">
    <source>
        <dbReference type="EMBL" id="WWV65840.1"/>
    </source>
</evidence>
<accession>A0ABZ2IIG6</accession>